<evidence type="ECO:0000313" key="2">
    <source>
        <dbReference type="EMBL" id="KAK4495604.1"/>
    </source>
</evidence>
<organism evidence="2 3">
    <name type="scientific">Zasmidium cellare</name>
    <name type="common">Wine cellar mold</name>
    <name type="synonym">Racodium cellare</name>
    <dbReference type="NCBI Taxonomy" id="395010"/>
    <lineage>
        <taxon>Eukaryota</taxon>
        <taxon>Fungi</taxon>
        <taxon>Dikarya</taxon>
        <taxon>Ascomycota</taxon>
        <taxon>Pezizomycotina</taxon>
        <taxon>Dothideomycetes</taxon>
        <taxon>Dothideomycetidae</taxon>
        <taxon>Mycosphaerellales</taxon>
        <taxon>Mycosphaerellaceae</taxon>
        <taxon>Zasmidium</taxon>
    </lineage>
</organism>
<dbReference type="Proteomes" id="UP001305779">
    <property type="component" value="Unassembled WGS sequence"/>
</dbReference>
<protein>
    <submittedName>
        <fullName evidence="2">Uncharacterized protein</fullName>
    </submittedName>
</protein>
<dbReference type="EMBL" id="JAXOVC010000011">
    <property type="protein sequence ID" value="KAK4495604.1"/>
    <property type="molecule type" value="Genomic_DNA"/>
</dbReference>
<comment type="caution">
    <text evidence="2">The sequence shown here is derived from an EMBL/GenBank/DDBJ whole genome shotgun (WGS) entry which is preliminary data.</text>
</comment>
<accession>A0ABR0E2F5</accession>
<proteinExistence type="predicted"/>
<feature type="chain" id="PRO_5045750708" evidence="1">
    <location>
        <begin position="18"/>
        <end position="233"/>
    </location>
</feature>
<evidence type="ECO:0000313" key="3">
    <source>
        <dbReference type="Proteomes" id="UP001305779"/>
    </source>
</evidence>
<reference evidence="2 3" key="1">
    <citation type="journal article" date="2023" name="G3 (Bethesda)">
        <title>A chromosome-level genome assembly of Zasmidium syzygii isolated from banana leaves.</title>
        <authorList>
            <person name="van Westerhoven A.C."/>
            <person name="Mehrabi R."/>
            <person name="Talebi R."/>
            <person name="Steentjes M.B.F."/>
            <person name="Corcolon B."/>
            <person name="Chong P.A."/>
            <person name="Kema G.H.J."/>
            <person name="Seidl M.F."/>
        </authorList>
    </citation>
    <scope>NUCLEOTIDE SEQUENCE [LARGE SCALE GENOMIC DNA]</scope>
    <source>
        <strain evidence="2 3">P124</strain>
    </source>
</reference>
<name>A0ABR0E2F5_ZASCE</name>
<evidence type="ECO:0000256" key="1">
    <source>
        <dbReference type="SAM" id="SignalP"/>
    </source>
</evidence>
<gene>
    <name evidence="2" type="ORF">PRZ48_012872</name>
</gene>
<keyword evidence="1" id="KW-0732">Signal</keyword>
<keyword evidence="3" id="KW-1185">Reference proteome</keyword>
<feature type="signal peptide" evidence="1">
    <location>
        <begin position="1"/>
        <end position="17"/>
    </location>
</feature>
<sequence>MSTKIFALFALATLSLARPSPTRTTPLKRQDAALPVNPFTCLNSNKLVGACCVTNENPDYTNFYCAAPTGTAVADVAGAYVCPTKEGDRAVSSWCCSALDHGGADDGYTLWCEDGVAGQLLDTTSLSLTGVESALASPSLSVDAIESAVAEVESEISTVEDELNLDTSALDVSAVESAIAELESALAVDPSTLDASALEKLLDEVENALAGSPLDTSSVQSAVAEVESALASA</sequence>